<feature type="transmembrane region" description="Helical" evidence="13">
    <location>
        <begin position="223"/>
        <end position="245"/>
    </location>
</feature>
<feature type="transmembrane region" description="Helical" evidence="13">
    <location>
        <begin position="430"/>
        <end position="449"/>
    </location>
</feature>
<feature type="transmembrane region" description="Helical" evidence="13">
    <location>
        <begin position="104"/>
        <end position="124"/>
    </location>
</feature>
<evidence type="ECO:0000256" key="5">
    <source>
        <dbReference type="ARBA" id="ARBA00022475"/>
    </source>
</evidence>
<evidence type="ECO:0000313" key="14">
    <source>
        <dbReference type="EMBL" id="CAD8895730.1"/>
    </source>
</evidence>
<keyword evidence="7 13" id="KW-1133">Transmembrane helix</keyword>
<dbReference type="InterPro" id="IPR008509">
    <property type="entry name" value="MOT2/MFSD5"/>
</dbReference>
<keyword evidence="5" id="KW-1003">Cell membrane</keyword>
<feature type="region of interest" description="Disordered" evidence="12">
    <location>
        <begin position="556"/>
        <end position="591"/>
    </location>
</feature>
<keyword evidence="4" id="KW-0813">Transport</keyword>
<evidence type="ECO:0000256" key="6">
    <source>
        <dbReference type="ARBA" id="ARBA00022692"/>
    </source>
</evidence>
<evidence type="ECO:0000256" key="3">
    <source>
        <dbReference type="ARBA" id="ARBA00021242"/>
    </source>
</evidence>
<evidence type="ECO:0000256" key="4">
    <source>
        <dbReference type="ARBA" id="ARBA00022448"/>
    </source>
</evidence>
<evidence type="ECO:0000256" key="1">
    <source>
        <dbReference type="ARBA" id="ARBA00003019"/>
    </source>
</evidence>
<evidence type="ECO:0000256" key="8">
    <source>
        <dbReference type="ARBA" id="ARBA00023065"/>
    </source>
</evidence>
<dbReference type="AlphaFoldDB" id="A0A7S1BRI0"/>
<dbReference type="PANTHER" id="PTHR23516:SF1">
    <property type="entry name" value="MOLYBDATE-ANION TRANSPORTER"/>
    <property type="match status" value="1"/>
</dbReference>
<proteinExistence type="predicted"/>
<feature type="transmembrane region" description="Helical" evidence="13">
    <location>
        <begin position="284"/>
        <end position="308"/>
    </location>
</feature>
<keyword evidence="6 13" id="KW-0812">Transmembrane</keyword>
<reference evidence="14" key="1">
    <citation type="submission" date="2021-01" db="EMBL/GenBank/DDBJ databases">
        <authorList>
            <person name="Corre E."/>
            <person name="Pelletier E."/>
            <person name="Niang G."/>
            <person name="Scheremetjew M."/>
            <person name="Finn R."/>
            <person name="Kale V."/>
            <person name="Holt S."/>
            <person name="Cochrane G."/>
            <person name="Meng A."/>
            <person name="Brown T."/>
            <person name="Cohen L."/>
        </authorList>
    </citation>
    <scope>NUCLEOTIDE SEQUENCE</scope>
    <source>
        <strain evidence="14">308</strain>
    </source>
</reference>
<feature type="transmembrane region" description="Helical" evidence="13">
    <location>
        <begin position="405"/>
        <end position="424"/>
    </location>
</feature>
<dbReference type="SUPFAM" id="SSF103473">
    <property type="entry name" value="MFS general substrate transporter"/>
    <property type="match status" value="1"/>
</dbReference>
<dbReference type="PANTHER" id="PTHR23516">
    <property type="entry name" value="SAM (S-ADENOSYL METHIONINE) TRANSPORTER"/>
    <property type="match status" value="1"/>
</dbReference>
<feature type="transmembrane region" description="Helical" evidence="13">
    <location>
        <begin position="75"/>
        <end position="98"/>
    </location>
</feature>
<dbReference type="GO" id="GO:0005886">
    <property type="term" value="C:plasma membrane"/>
    <property type="evidence" value="ECO:0007669"/>
    <property type="project" value="UniProtKB-SubCell"/>
</dbReference>
<comment type="function">
    <text evidence="1">Mediates high-affinity intracellular uptake of the rare oligo-element molybdenum.</text>
</comment>
<feature type="compositionally biased region" description="Polar residues" evidence="12">
    <location>
        <begin position="581"/>
        <end position="591"/>
    </location>
</feature>
<feature type="transmembrane region" description="Helical" evidence="13">
    <location>
        <begin position="328"/>
        <end position="346"/>
    </location>
</feature>
<evidence type="ECO:0000256" key="7">
    <source>
        <dbReference type="ARBA" id="ARBA00022989"/>
    </source>
</evidence>
<comment type="subcellular location">
    <subcellularLocation>
        <location evidence="2">Cell membrane</location>
        <topology evidence="2">Multi-pass membrane protein</topology>
    </subcellularLocation>
</comment>
<keyword evidence="8" id="KW-0406">Ion transport</keyword>
<feature type="transmembrane region" description="Helical" evidence="13">
    <location>
        <begin position="156"/>
        <end position="177"/>
    </location>
</feature>
<evidence type="ECO:0000256" key="2">
    <source>
        <dbReference type="ARBA" id="ARBA00004651"/>
    </source>
</evidence>
<feature type="compositionally biased region" description="Polar residues" evidence="12">
    <location>
        <begin position="560"/>
        <end position="572"/>
    </location>
</feature>
<evidence type="ECO:0000256" key="11">
    <source>
        <dbReference type="ARBA" id="ARBA00032555"/>
    </source>
</evidence>
<sequence>MANSSVVESDASHHHVGYHSSRTCSELSKQEVSDDVTDVTVPMSEISFISDSARSDGYNPQDQKVKKESFTAFRVNYLIVYIAIMLADGLQGTHLYVLYDGYNFNVATLYATGFAAGGLASPFMGPLVDRIGRRTSAIVYCILEMIINVLEQNQILAGLFVARIVGGITTNLLFTVFESWLVTEHRKKGFAEDKLEIILRDSVISSNISAIASGFIAHQLANYLGAVGPFEGAVGFTFVALILVATQWAENYGSESTEIKSISSYMREAFVTIKKDSKIARIGIIQGLAEGCLFTFVFLWSPILTQFASLIRDKDDFVFGLDSNNEPAYGLIFGGFMACGAIGGFLEPRLRKLIQHFLDHFTPVNERLSCQSLSSSDSTELTEGNSSVGSGDDNDCETNKLTVQLLASFCYFLAAIFISVPYYVQNMESSFILTLGSFLMYEFLIGVYMPCEGVIRSIYMPNDAICSMMNMLRVVVNFAVAIFVISTNIISVDKVFALLSAALFSISALQLSLLDHDQLRILKSAAKRLFSFTSVSCDSCDLGEIKKNDDLFEEHAKPISTGTSKSNRSTMENEGLRRRVNNSSSVPTNIR</sequence>
<gene>
    <name evidence="14" type="ORF">CHYS00102_LOCUS22944</name>
</gene>
<protein>
    <recommendedName>
        <fullName evidence="3">Molybdate-anion transporter</fullName>
    </recommendedName>
    <alternativeName>
        <fullName evidence="10">Major facilitator superfamily domain-containing protein 5</fullName>
    </alternativeName>
    <alternativeName>
        <fullName evidence="11">Molybdate transporter 2 homolog</fullName>
    </alternativeName>
</protein>
<dbReference type="Pfam" id="PF05631">
    <property type="entry name" value="MFS_5"/>
    <property type="match status" value="1"/>
</dbReference>
<evidence type="ECO:0000256" key="12">
    <source>
        <dbReference type="SAM" id="MobiDB-lite"/>
    </source>
</evidence>
<evidence type="ECO:0000256" key="13">
    <source>
        <dbReference type="SAM" id="Phobius"/>
    </source>
</evidence>
<dbReference type="EMBL" id="HBFR01031627">
    <property type="protein sequence ID" value="CAD8895730.1"/>
    <property type="molecule type" value="Transcribed_RNA"/>
</dbReference>
<dbReference type="Gene3D" id="1.20.1250.20">
    <property type="entry name" value="MFS general substrate transporter like domains"/>
    <property type="match status" value="1"/>
</dbReference>
<dbReference type="GO" id="GO:0006811">
    <property type="term" value="P:monoatomic ion transport"/>
    <property type="evidence" value="ECO:0007669"/>
    <property type="project" value="UniProtKB-KW"/>
</dbReference>
<organism evidence="14">
    <name type="scientific">Corethron hystrix</name>
    <dbReference type="NCBI Taxonomy" id="216773"/>
    <lineage>
        <taxon>Eukaryota</taxon>
        <taxon>Sar</taxon>
        <taxon>Stramenopiles</taxon>
        <taxon>Ochrophyta</taxon>
        <taxon>Bacillariophyta</taxon>
        <taxon>Coscinodiscophyceae</taxon>
        <taxon>Corethrophycidae</taxon>
        <taxon>Corethrales</taxon>
        <taxon>Corethraceae</taxon>
        <taxon>Corethron</taxon>
    </lineage>
</organism>
<evidence type="ECO:0000256" key="9">
    <source>
        <dbReference type="ARBA" id="ARBA00023136"/>
    </source>
</evidence>
<name>A0A7S1BRI0_9STRA</name>
<keyword evidence="9 13" id="KW-0472">Membrane</keyword>
<accession>A0A7S1BRI0</accession>
<evidence type="ECO:0000256" key="10">
    <source>
        <dbReference type="ARBA" id="ARBA00030646"/>
    </source>
</evidence>
<dbReference type="InterPro" id="IPR036259">
    <property type="entry name" value="MFS_trans_sf"/>
</dbReference>
<dbReference type="GO" id="GO:0015098">
    <property type="term" value="F:molybdate ion transmembrane transporter activity"/>
    <property type="evidence" value="ECO:0007669"/>
    <property type="project" value="InterPro"/>
</dbReference>
<feature type="transmembrane region" description="Helical" evidence="13">
    <location>
        <begin position="496"/>
        <end position="514"/>
    </location>
</feature>
<feature type="transmembrane region" description="Helical" evidence="13">
    <location>
        <begin position="470"/>
        <end position="490"/>
    </location>
</feature>